<name>A0ABX2PVX7_9RHOB</name>
<gene>
    <name evidence="1" type="ORF">HW561_21410</name>
</gene>
<dbReference type="InterPro" id="IPR040632">
    <property type="entry name" value="Sulfotransfer_4"/>
</dbReference>
<dbReference type="InterPro" id="IPR027417">
    <property type="entry name" value="P-loop_NTPase"/>
</dbReference>
<dbReference type="EMBL" id="JABXWT010000023">
    <property type="protein sequence ID" value="NVO58348.1"/>
    <property type="molecule type" value="Genomic_DNA"/>
</dbReference>
<organism evidence="1 2">
    <name type="scientific">Ruegeria haliotis</name>
    <dbReference type="NCBI Taxonomy" id="2747601"/>
    <lineage>
        <taxon>Bacteria</taxon>
        <taxon>Pseudomonadati</taxon>
        <taxon>Pseudomonadota</taxon>
        <taxon>Alphaproteobacteria</taxon>
        <taxon>Rhodobacterales</taxon>
        <taxon>Roseobacteraceae</taxon>
        <taxon>Ruegeria</taxon>
    </lineage>
</organism>
<proteinExistence type="predicted"/>
<dbReference type="RefSeq" id="WP_176867391.1">
    <property type="nucleotide sequence ID" value="NZ_JABXWT010000023.1"/>
</dbReference>
<comment type="caution">
    <text evidence="1">The sequence shown here is derived from an EMBL/GenBank/DDBJ whole genome shotgun (WGS) entry which is preliminary data.</text>
</comment>
<sequence>MKTIATWLVHVVRATRVGWSLPPAMEDGPRGQLFANLMQAQIAEKLSADRLVSYETVRDTVREAVSVLHRKGTDAAGEVFANAQRLAAPLADADPELDALSQSWIEQAKAFYDVRLGDLKSAEIRLERAMADDTRLEQEFGYDLMHIGRIHTLHLWLRVQAAKGDVSTALEAADAVLVYLHGGGEDLPFGTGWSPTHAAQIRPDLAAAMTYRICSEIGAILQSMSQAEARQYLLVMPGLKQVAALDAYDEIAAWRSVKLAWSRGQVYAFFEALVPALMAGRGQTCLWYTMVLDAVSIAKALRQQSGMLFSEDVVHRAEEDTADPIILPGAIRAALRNCDTAPLSAPLVVNWPKRRFHLMCMGLPRSGTTSLYTLFRPMRAANEYAEKATIKALTSQMPDSDLTAFLVRRDREGALEMDAASFLHLAAPELVAQCPNAGFVLPVRPPTEWFESYLKMLLRWYDGFQAKGRTPPSWMEAYGQRLFGHFDWAEIASEDARDRFMPMVAQRFLSHWADTTLRTLDVLPPQRRLVLHTHDLGRRRGDMARLAGISEEHLTMESHANISPPGPDILQGISRTELAQMAQEICGPAYSAASAEADTHKVPV</sequence>
<protein>
    <recommendedName>
        <fullName evidence="3">Sulfotransferase family protein</fullName>
    </recommendedName>
</protein>
<dbReference type="Pfam" id="PF17784">
    <property type="entry name" value="Sulfotransfer_4"/>
    <property type="match status" value="1"/>
</dbReference>
<evidence type="ECO:0000313" key="1">
    <source>
        <dbReference type="EMBL" id="NVO58348.1"/>
    </source>
</evidence>
<dbReference type="Gene3D" id="3.40.50.300">
    <property type="entry name" value="P-loop containing nucleotide triphosphate hydrolases"/>
    <property type="match status" value="1"/>
</dbReference>
<dbReference type="SUPFAM" id="SSF52540">
    <property type="entry name" value="P-loop containing nucleoside triphosphate hydrolases"/>
    <property type="match status" value="1"/>
</dbReference>
<evidence type="ECO:0008006" key="3">
    <source>
        <dbReference type="Google" id="ProtNLM"/>
    </source>
</evidence>
<keyword evidence="2" id="KW-1185">Reference proteome</keyword>
<dbReference type="Proteomes" id="UP000630805">
    <property type="component" value="Unassembled WGS sequence"/>
</dbReference>
<accession>A0ABX2PVX7</accession>
<reference evidence="1 2" key="1">
    <citation type="submission" date="2020-06" db="EMBL/GenBank/DDBJ databases">
        <authorList>
            <person name="Cao W.R."/>
        </authorList>
    </citation>
    <scope>NUCLEOTIDE SEQUENCE [LARGE SCALE GENOMIC DNA]</scope>
    <source>
        <strain evidence="1 2">B1Z28</strain>
    </source>
</reference>
<evidence type="ECO:0000313" key="2">
    <source>
        <dbReference type="Proteomes" id="UP000630805"/>
    </source>
</evidence>